<protein>
    <submittedName>
        <fullName evidence="1">Uncharacterized protein</fullName>
    </submittedName>
</protein>
<gene>
    <name evidence="1" type="ORF">HMF3257_20310</name>
</gene>
<proteinExistence type="predicted"/>
<dbReference type="OrthoDB" id="950702at2"/>
<sequence length="131" mass="15692">MRAEKYRQLNQVHMMHRIWRNELSLALQEVDFWEDLLGSLGENMTSEATDAEVWKAEISQLHHFRRLIKRLSDEIQEIDGQVANGVRFDHVLDTDTRQDHQYLREEMDSFHADFRAFKSEIRNYIVAQPTF</sequence>
<dbReference type="RefSeq" id="WP_111344858.1">
    <property type="nucleotide sequence ID" value="NZ_QLII01000001.1"/>
</dbReference>
<organism evidence="1 2">
    <name type="scientific">Spirosoma telluris</name>
    <dbReference type="NCBI Taxonomy" id="2183553"/>
    <lineage>
        <taxon>Bacteria</taxon>
        <taxon>Pseudomonadati</taxon>
        <taxon>Bacteroidota</taxon>
        <taxon>Cytophagia</taxon>
        <taxon>Cytophagales</taxon>
        <taxon>Cytophagaceae</taxon>
        <taxon>Spirosoma</taxon>
    </lineage>
</organism>
<evidence type="ECO:0000313" key="2">
    <source>
        <dbReference type="Proteomes" id="UP000249016"/>
    </source>
</evidence>
<dbReference type="Proteomes" id="UP000249016">
    <property type="component" value="Unassembled WGS sequence"/>
</dbReference>
<comment type="caution">
    <text evidence="1">The sequence shown here is derived from an EMBL/GenBank/DDBJ whole genome shotgun (WGS) entry which is preliminary data.</text>
</comment>
<dbReference type="AlphaFoldDB" id="A0A327NQ68"/>
<evidence type="ECO:0000313" key="1">
    <source>
        <dbReference type="EMBL" id="RAI75924.1"/>
    </source>
</evidence>
<accession>A0A327NQ68</accession>
<name>A0A327NQ68_9BACT</name>
<keyword evidence="2" id="KW-1185">Reference proteome</keyword>
<reference evidence="1 2" key="1">
    <citation type="submission" date="2018-06" db="EMBL/GenBank/DDBJ databases">
        <title>Spirosoma sp. HMF3257 Genome sequencing and assembly.</title>
        <authorList>
            <person name="Kang H."/>
            <person name="Cha I."/>
            <person name="Kim H."/>
            <person name="Kang J."/>
            <person name="Joh K."/>
        </authorList>
    </citation>
    <scope>NUCLEOTIDE SEQUENCE [LARGE SCALE GENOMIC DNA]</scope>
    <source>
        <strain evidence="1 2">HMF3257</strain>
    </source>
</reference>
<dbReference type="EMBL" id="QLII01000001">
    <property type="protein sequence ID" value="RAI75924.1"/>
    <property type="molecule type" value="Genomic_DNA"/>
</dbReference>